<dbReference type="AlphaFoldDB" id="F2JQ42"/>
<dbReference type="Proteomes" id="UP000008467">
    <property type="component" value="Chromosome"/>
</dbReference>
<sequence length="499" mass="57957">MSSIWGILLSALLIFSSSTPEQKALFDDLTKVLTWEVMKIHSSGEITTKEDTSNSNILYGGFDDLFEESQIEVTTIKYEVDGYFNQSNGEAYVKGYFAQNEKKVPIEIYLKEGLAYVNKELLVYVYPSGGYHQAPEPYIAYPFDLKEMISPEEMTSSQEYKPLTDLIQIQVPLTKVKDTYNFEMDYKTFGEFFEKTANKVLNNIEPLAKEYIKIAYSDLTISKYDEKTGEYIDKTYDNVDAFYNGEMKSEMDEIISYAKEKHMIERISCFIKGALCGSQIKMQTTIIEDAFSNEINAKLNFVNSYLIEAKLQTNIEKVAKQEVSIPTKVILIGDKEDYAYTRPSYYKIMEGSKIDDFTEDEIKELRYERYAFTDGKTYYIPCFIDDPYNNYVGDKMICYDNKTKKCYVISKDNMDREAYEEAQILLCEEGEIVDTEENDRSIRVIDYIIDPSKIVYLEVIAKDEICLIPIDELKKAGLIYEIEQNKDEKQLKIYKKMFE</sequence>
<protein>
    <submittedName>
        <fullName evidence="1">Uncharacterized protein</fullName>
    </submittedName>
</protein>
<evidence type="ECO:0000313" key="2">
    <source>
        <dbReference type="Proteomes" id="UP000008467"/>
    </source>
</evidence>
<dbReference type="KEGG" id="cle:Clole_0857"/>
<evidence type="ECO:0000313" key="1">
    <source>
        <dbReference type="EMBL" id="ADZ82590.1"/>
    </source>
</evidence>
<proteinExistence type="predicted"/>
<reference evidence="1 2" key="1">
    <citation type="journal article" date="2011" name="J. Bacteriol.">
        <title>Complete genome sequence of the cellulose-degrading bacterium Cellulosilyticum lentocellum.</title>
        <authorList>
            <consortium name="US DOE Joint Genome Institute"/>
            <person name="Miller D.A."/>
            <person name="Suen G."/>
            <person name="Bruce D."/>
            <person name="Copeland A."/>
            <person name="Cheng J.F."/>
            <person name="Detter C."/>
            <person name="Goodwin L.A."/>
            <person name="Han C.S."/>
            <person name="Hauser L.J."/>
            <person name="Land M.L."/>
            <person name="Lapidus A."/>
            <person name="Lucas S."/>
            <person name="Meincke L."/>
            <person name="Pitluck S."/>
            <person name="Tapia R."/>
            <person name="Teshima H."/>
            <person name="Woyke T."/>
            <person name="Fox B.G."/>
            <person name="Angert E.R."/>
            <person name="Currie C.R."/>
        </authorList>
    </citation>
    <scope>NUCLEOTIDE SEQUENCE [LARGE SCALE GENOMIC DNA]</scope>
    <source>
        <strain evidence="2">ATCC 49066 / DSM 5427 / NCIMB 11756 / RHM5</strain>
    </source>
</reference>
<organism evidence="1 2">
    <name type="scientific">Cellulosilyticum lentocellum (strain ATCC 49066 / DSM 5427 / NCIMB 11756 / RHM5)</name>
    <name type="common">Clostridium lentocellum</name>
    <dbReference type="NCBI Taxonomy" id="642492"/>
    <lineage>
        <taxon>Bacteria</taxon>
        <taxon>Bacillati</taxon>
        <taxon>Bacillota</taxon>
        <taxon>Clostridia</taxon>
        <taxon>Lachnospirales</taxon>
        <taxon>Cellulosilyticaceae</taxon>
        <taxon>Cellulosilyticum</taxon>
    </lineage>
</organism>
<name>F2JQ42_CELLD</name>
<dbReference type="HOGENOM" id="CLU_545963_0_0_9"/>
<dbReference type="EMBL" id="CP002582">
    <property type="protein sequence ID" value="ADZ82590.1"/>
    <property type="molecule type" value="Genomic_DNA"/>
</dbReference>
<accession>F2JQ42</accession>
<dbReference type="STRING" id="642492.Clole_0857"/>
<dbReference type="RefSeq" id="WP_013655891.1">
    <property type="nucleotide sequence ID" value="NC_015275.1"/>
</dbReference>
<gene>
    <name evidence="1" type="ordered locus">Clole_0857</name>
</gene>
<keyword evidence="2" id="KW-1185">Reference proteome</keyword>